<feature type="compositionally biased region" description="Pro residues" evidence="1">
    <location>
        <begin position="635"/>
        <end position="644"/>
    </location>
</feature>
<dbReference type="SUPFAM" id="SSF57625">
    <property type="entry name" value="Invertebrate chitin-binding proteins"/>
    <property type="match status" value="1"/>
</dbReference>
<reference evidence="4" key="1">
    <citation type="submission" date="2025-08" db="UniProtKB">
        <authorList>
            <consortium name="RefSeq"/>
        </authorList>
    </citation>
    <scope>IDENTIFICATION</scope>
    <source>
        <tissue evidence="4">Whole organism</tissue>
    </source>
</reference>
<dbReference type="PROSITE" id="PS50940">
    <property type="entry name" value="CHIT_BIND_II"/>
    <property type="match status" value="1"/>
</dbReference>
<dbReference type="PANTHER" id="PTHR23159">
    <property type="entry name" value="CENTROSOMAL PROTEIN 2"/>
    <property type="match status" value="1"/>
</dbReference>
<feature type="compositionally biased region" description="Polar residues" evidence="1">
    <location>
        <begin position="387"/>
        <end position="418"/>
    </location>
</feature>
<feature type="compositionally biased region" description="Low complexity" evidence="1">
    <location>
        <begin position="182"/>
        <end position="191"/>
    </location>
</feature>
<feature type="region of interest" description="Disordered" evidence="1">
    <location>
        <begin position="350"/>
        <end position="512"/>
    </location>
</feature>
<evidence type="ECO:0000313" key="3">
    <source>
        <dbReference type="Proteomes" id="UP000694843"/>
    </source>
</evidence>
<dbReference type="GO" id="GO:0005576">
    <property type="term" value="C:extracellular region"/>
    <property type="evidence" value="ECO:0007669"/>
    <property type="project" value="InterPro"/>
</dbReference>
<dbReference type="KEGG" id="hazt:108676373"/>
<feature type="region of interest" description="Disordered" evidence="1">
    <location>
        <begin position="802"/>
        <end position="836"/>
    </location>
</feature>
<protein>
    <submittedName>
        <fullName evidence="4">Histone-lysine N-methyltransferase 2D-like</fullName>
    </submittedName>
</protein>
<evidence type="ECO:0000259" key="2">
    <source>
        <dbReference type="PROSITE" id="PS50940"/>
    </source>
</evidence>
<feature type="compositionally biased region" description="Polar residues" evidence="1">
    <location>
        <begin position="352"/>
        <end position="370"/>
    </location>
</feature>
<dbReference type="AlphaFoldDB" id="A0A8B7P1N0"/>
<keyword evidence="3" id="KW-1185">Reference proteome</keyword>
<dbReference type="RefSeq" id="XP_018019928.2">
    <property type="nucleotide sequence ID" value="XM_018164439.2"/>
</dbReference>
<feature type="domain" description="Chitin-binding type-2" evidence="2">
    <location>
        <begin position="1"/>
        <end position="39"/>
    </location>
</feature>
<organism evidence="3 4">
    <name type="scientific">Hyalella azteca</name>
    <name type="common">Amphipod</name>
    <dbReference type="NCBI Taxonomy" id="294128"/>
    <lineage>
        <taxon>Eukaryota</taxon>
        <taxon>Metazoa</taxon>
        <taxon>Ecdysozoa</taxon>
        <taxon>Arthropoda</taxon>
        <taxon>Crustacea</taxon>
        <taxon>Multicrustacea</taxon>
        <taxon>Malacostraca</taxon>
        <taxon>Eumalacostraca</taxon>
        <taxon>Peracarida</taxon>
        <taxon>Amphipoda</taxon>
        <taxon>Senticaudata</taxon>
        <taxon>Talitrida</taxon>
        <taxon>Talitroidea</taxon>
        <taxon>Hyalellidae</taxon>
        <taxon>Hyalella</taxon>
    </lineage>
</organism>
<feature type="region of interest" description="Disordered" evidence="1">
    <location>
        <begin position="103"/>
        <end position="165"/>
    </location>
</feature>
<feature type="compositionally biased region" description="Low complexity" evidence="1">
    <location>
        <begin position="111"/>
        <end position="120"/>
    </location>
</feature>
<gene>
    <name evidence="4" type="primary">LOC108676373</name>
</gene>
<dbReference type="PANTHER" id="PTHR23159:SF31">
    <property type="entry name" value="CENTROSOME-ASSOCIATED PROTEIN CEP250 ISOFORM X1"/>
    <property type="match status" value="1"/>
</dbReference>
<feature type="compositionally biased region" description="Low complexity" evidence="1">
    <location>
        <begin position="287"/>
        <end position="298"/>
    </location>
</feature>
<feature type="region of interest" description="Disordered" evidence="1">
    <location>
        <begin position="623"/>
        <end position="667"/>
    </location>
</feature>
<dbReference type="GO" id="GO:0008061">
    <property type="term" value="F:chitin binding"/>
    <property type="evidence" value="ECO:0007669"/>
    <property type="project" value="InterPro"/>
</dbReference>
<feature type="compositionally biased region" description="Polar residues" evidence="1">
    <location>
        <begin position="449"/>
        <end position="476"/>
    </location>
</feature>
<feature type="region of interest" description="Disordered" evidence="1">
    <location>
        <begin position="242"/>
        <end position="318"/>
    </location>
</feature>
<accession>A0A8B7P1N0</accession>
<dbReference type="InterPro" id="IPR036508">
    <property type="entry name" value="Chitin-bd_dom_sf"/>
</dbReference>
<feature type="non-terminal residue" evidence="4">
    <location>
        <position position="1"/>
    </location>
</feature>
<name>A0A8B7P1N0_HYAAZ</name>
<dbReference type="Pfam" id="PF01607">
    <property type="entry name" value="CBM_14"/>
    <property type="match status" value="1"/>
</dbReference>
<sequence>VFHVCHSPTRKDSFLCPNGTMFHQLRLVCDWWYNVECDLTPLHVGVNAEIGRVDPPKRTGGRSPILRGSGLGLGEFEEDFNSLGESGTQEFGGDGPIVSPHGGSGALNQATTVAPRRTPLVPTPPTGPTLPHLHPTFEDHSSRITSRGLGPTSPSPFFPDGVEENFVTGRPLSAARVQTTPQQQQQQQRQRQQQEEQRLLQQQQLQQRQLEEEQRRQRQQQEEQRQQQEEQRRQRQQQEEQRQQQQLEEQRQQQQRQQEQQTFGLPLTASPPTGGRITGRPLASTRPQQFPQIPQVPQNEQFPNIPDHNPSPEPPVATIAPTTIARQHQRQDNRQRQRQQVFNAASTAALFSPTSPRPGTSFPAAQTFPQSGGVGSPTVSPPLVTTRRPQVTQRQHTVTQLLSSQPQRHSSPVGTSEDSPLPTLAPQRPTSSRGRGPQPVGDEGRTRGQKISSVTPIPPTRGTSLGSTTPRRQPTLTKVFKKPLGSSTTPIRPITRGNELPGLEPQRRGNRVHVTTPPPLIIGSPVQVPQNFGSQVAGGRPLASSGPQVGQTVRLPQGARQGILLSTTDTTGVIPPDRKLPITSPGGAPAVQLGASGPRILPANLPHLNDILDFVRSVGGRPLLRAPQGARPTPTTKPPTPIPFIPLGGASNKHAERERQQQQEQVRQQQQILQQQQLQEQQNLINLHRVQQQLGLQQQEFRKQQQQQILQQQQLIDDQKHKIQQEALRRQGANDQHRQGPNNGRGGARFTVRLDDDDDFDDRFDGDDDKDDDKFDVDDDDDSFILTPTSRFNRQVLGAAAPLTGAAEPPKKSGGVKIGQPVAPPAETFLPPPPAS</sequence>
<dbReference type="OrthoDB" id="10681099at2759"/>
<dbReference type="Proteomes" id="UP000694843">
    <property type="component" value="Unplaced"/>
</dbReference>
<feature type="compositionally biased region" description="Low complexity" evidence="1">
    <location>
        <begin position="243"/>
        <end position="261"/>
    </location>
</feature>
<dbReference type="GeneID" id="108676373"/>
<evidence type="ECO:0000313" key="4">
    <source>
        <dbReference type="RefSeq" id="XP_018019928.2"/>
    </source>
</evidence>
<dbReference type="InterPro" id="IPR002557">
    <property type="entry name" value="Chitin-bd_dom"/>
</dbReference>
<feature type="compositionally biased region" description="Acidic residues" evidence="1">
    <location>
        <begin position="755"/>
        <end position="783"/>
    </location>
</feature>
<proteinExistence type="predicted"/>
<feature type="region of interest" description="Disordered" evidence="1">
    <location>
        <begin position="727"/>
        <end position="786"/>
    </location>
</feature>
<feature type="region of interest" description="Disordered" evidence="1">
    <location>
        <begin position="175"/>
        <end position="194"/>
    </location>
</feature>
<evidence type="ECO:0000256" key="1">
    <source>
        <dbReference type="SAM" id="MobiDB-lite"/>
    </source>
</evidence>